<evidence type="ECO:0000313" key="3">
    <source>
        <dbReference type="Proteomes" id="UP000268727"/>
    </source>
</evidence>
<keyword evidence="3" id="KW-1185">Reference proteome</keyword>
<dbReference type="AlphaFoldDB" id="A0A3N1HJH1"/>
<gene>
    <name evidence="2" type="ORF">EDD40_8152</name>
</gene>
<accession>A0A3N1HJH1</accession>
<dbReference type="InterPro" id="IPR055388">
    <property type="entry name" value="DUF7617"/>
</dbReference>
<dbReference type="Pfam" id="PF24593">
    <property type="entry name" value="DUF7617"/>
    <property type="match status" value="1"/>
</dbReference>
<dbReference type="Proteomes" id="UP000268727">
    <property type="component" value="Unassembled WGS sequence"/>
</dbReference>
<dbReference type="EMBL" id="RJKM01000001">
    <property type="protein sequence ID" value="ROP42644.1"/>
    <property type="molecule type" value="Genomic_DNA"/>
</dbReference>
<name>A0A3N1HJH1_9PSEU</name>
<protein>
    <recommendedName>
        <fullName evidence="1">DUF7617 domain-containing protein</fullName>
    </recommendedName>
</protein>
<reference evidence="2 3" key="1">
    <citation type="submission" date="2018-11" db="EMBL/GenBank/DDBJ databases">
        <title>Sequencing the genomes of 1000 actinobacteria strains.</title>
        <authorList>
            <person name="Klenk H.-P."/>
        </authorList>
    </citation>
    <scope>NUCLEOTIDE SEQUENCE [LARGE SCALE GENOMIC DNA]</scope>
    <source>
        <strain evidence="2 3">DSM 44231</strain>
    </source>
</reference>
<feature type="domain" description="DUF7617" evidence="1">
    <location>
        <begin position="692"/>
        <end position="820"/>
    </location>
</feature>
<organism evidence="2 3">
    <name type="scientific">Saccharothrix texasensis</name>
    <dbReference type="NCBI Taxonomy" id="103734"/>
    <lineage>
        <taxon>Bacteria</taxon>
        <taxon>Bacillati</taxon>
        <taxon>Actinomycetota</taxon>
        <taxon>Actinomycetes</taxon>
        <taxon>Pseudonocardiales</taxon>
        <taxon>Pseudonocardiaceae</taxon>
        <taxon>Saccharothrix</taxon>
    </lineage>
</organism>
<evidence type="ECO:0000259" key="1">
    <source>
        <dbReference type="Pfam" id="PF24593"/>
    </source>
</evidence>
<comment type="caution">
    <text evidence="2">The sequence shown here is derived from an EMBL/GenBank/DDBJ whole genome shotgun (WGS) entry which is preliminary data.</text>
</comment>
<sequence length="829" mass="83255">MPGVPDDPEFRLWERRTVMRRRLVMVLTTGALVAFAVTVPGAAADPAAAAVSTLTKSVRGVSSPADHGATATWVVDYDNNAAAAGQATITDAVGAGQSYVTGSLDVPPGWSPSWSTDGSTFQATEPASGVVAVRAQNPDARPGGTALSGLLTPPVQAATTATGGDGFTPLLHRTPTGALQAWNIYHHAAPNVAKVVCSDLATGQLCAGGPWPKPLNTTPGPLGSGATGDIGSGMAQQYFRDPANTSQVLYAAVTPSSVGVGCLDLAAAANCGYWPLMAAGGSPSGVYSLAGLVEVGGNLYGVASTGAVTCWTVATRAACPGQPYAPIVPPSGDTPSSLYFYGAMTVVAGKVFASSSRPNTGLQAAMGCFDPTTAAACAGWAAPRPLGAAGNYTYNAYTAYSTTGAQVGACSTMTGSPDVTTCYALDGSALPAPSSVAALPAGVIAFNPEVITDPDGHLRSYLAIWGGPYAGAAVCHDWTTAAACAGLPNPITHPGVNGGNTRDYGYAYDVPTGCMIGLGDAGVLFSMDPLTGSSPCVRSGGQVSLTPGAFYCDGDTDHVQGYGSARLVGVTPGNVDFGASRVTVVDQDGATVATPGFAPDGSVDLSGVSPTAHPTIAVTTTLVLTSGADFGGGNQPRLVVDFTGDPPQVCFRTTISAACAVADVANTATGTDATGAFTSNTVTVPVAPGAACQPVVTVDKEICASKTASHCGPGGSGPWAKKAPVGTLGLLNATAYWRITVTNQGPVAVTDARVVDYEEPACEAAAGTFTLQPGETKTFYCSTYALLTLYPMTNQAKAKYTPRNSPAGTPPSYSAWSSATACSLLCLLG</sequence>
<proteinExistence type="predicted"/>
<evidence type="ECO:0000313" key="2">
    <source>
        <dbReference type="EMBL" id="ROP42644.1"/>
    </source>
</evidence>